<reference evidence="1" key="1">
    <citation type="submission" date="2003-09" db="EMBL/GenBank/DDBJ databases">
        <title>Characterization of pSCL2, a giant linear plasmid in Streptomyces clavuligerus.</title>
        <authorList>
            <person name="Wu W."/>
            <person name="Roy K.L."/>
        </authorList>
    </citation>
    <scope>NUCLEOTIDE SEQUENCE</scope>
    <source>
        <plasmid evidence="1">pSCL2</plasmid>
    </source>
</reference>
<proteinExistence type="predicted"/>
<keyword evidence="1" id="KW-0614">Plasmid</keyword>
<gene>
    <name evidence="1" type="ORF">pSCL2.5.424.9</name>
</gene>
<name>Q6TMS4_STRCL</name>
<organism evidence="1">
    <name type="scientific">Streptomyces clavuligerus</name>
    <dbReference type="NCBI Taxonomy" id="1901"/>
    <lineage>
        <taxon>Bacteria</taxon>
        <taxon>Bacillati</taxon>
        <taxon>Actinomycetota</taxon>
        <taxon>Actinomycetes</taxon>
        <taxon>Kitasatosporales</taxon>
        <taxon>Streptomycetaceae</taxon>
        <taxon>Streptomyces</taxon>
    </lineage>
</organism>
<evidence type="ECO:0000313" key="1">
    <source>
        <dbReference type="EMBL" id="AAQ93549.1"/>
    </source>
</evidence>
<dbReference type="EMBL" id="AY392415">
    <property type="protein sequence ID" value="AAQ93549.1"/>
    <property type="molecule type" value="Genomic_DNA"/>
</dbReference>
<dbReference type="AlphaFoldDB" id="Q6TMS4"/>
<geneLocation type="plasmid" evidence="1">
    <name>pSCL2</name>
</geneLocation>
<protein>
    <submittedName>
        <fullName evidence="1">Uncharacterized protein</fullName>
    </submittedName>
</protein>
<sequence>MVAGLSAQVANATLPKDLARHLP</sequence>
<accession>Q6TMS4</accession>